<dbReference type="Pfam" id="PF02230">
    <property type="entry name" value="Abhydrolase_2"/>
    <property type="match status" value="1"/>
</dbReference>
<proteinExistence type="predicted"/>
<sequence length="230" mass="24767">MVTSRDSYKTGRLSTRHSPPTTGKAAKPGLHSLGLDTLKDGLLYVPKGYDPGKPAALAVMLHGSGGDASQGIRLLQRYADVHNLLLIAPASRKYSWDIVASNSFGVDVLMVDQALAQVFAHYAIDPNKVAIGGFSDGASYALCLGLTNGDLFTHIIAFSPGFSYTMETHGSPSVFLSHGTQDGVLPIDRCGRKIQKDLRDQGRNVHYLEFKGEHEIPAQVSAAAVDWFLK</sequence>
<dbReference type="InterPro" id="IPR003140">
    <property type="entry name" value="PLipase/COase/thioEstase"/>
</dbReference>
<evidence type="ECO:0000256" key="2">
    <source>
        <dbReference type="ARBA" id="ARBA00022801"/>
    </source>
</evidence>
<dbReference type="PANTHER" id="PTHR43037:SF5">
    <property type="entry name" value="FERULOYL ESTERASE"/>
    <property type="match status" value="1"/>
</dbReference>
<gene>
    <name evidence="5" type="ORF">EFA69_13405</name>
</gene>
<evidence type="ECO:0000313" key="6">
    <source>
        <dbReference type="Proteomes" id="UP000271010"/>
    </source>
</evidence>
<keyword evidence="6" id="KW-1185">Reference proteome</keyword>
<evidence type="ECO:0000259" key="4">
    <source>
        <dbReference type="Pfam" id="PF02230"/>
    </source>
</evidence>
<reference evidence="5 6" key="1">
    <citation type="submission" date="2018-11" db="EMBL/GenBank/DDBJ databases">
        <title>Rufibacter latericius sp. nov., isolated from water in Baiyang Lake.</title>
        <authorList>
            <person name="Yang Y."/>
        </authorList>
    </citation>
    <scope>NUCLEOTIDE SEQUENCE [LARGE SCALE GENOMIC DNA]</scope>
    <source>
        <strain evidence="5 6">MCC P1</strain>
    </source>
</reference>
<dbReference type="PANTHER" id="PTHR43037">
    <property type="entry name" value="UNNAMED PRODUCT-RELATED"/>
    <property type="match status" value="1"/>
</dbReference>
<name>A0A3M9MNQ3_9BACT</name>
<evidence type="ECO:0000313" key="5">
    <source>
        <dbReference type="EMBL" id="RNI27160.1"/>
    </source>
</evidence>
<organism evidence="5 6">
    <name type="scientific">Rufibacter immobilis</name>
    <dbReference type="NCBI Taxonomy" id="1348778"/>
    <lineage>
        <taxon>Bacteria</taxon>
        <taxon>Pseudomonadati</taxon>
        <taxon>Bacteroidota</taxon>
        <taxon>Cytophagia</taxon>
        <taxon>Cytophagales</taxon>
        <taxon>Hymenobacteraceae</taxon>
        <taxon>Rufibacter</taxon>
    </lineage>
</organism>
<keyword evidence="2" id="KW-0378">Hydrolase</keyword>
<dbReference type="InterPro" id="IPR050955">
    <property type="entry name" value="Plant_Biomass_Hydrol_Est"/>
</dbReference>
<dbReference type="EMBL" id="RJJE01000017">
    <property type="protein sequence ID" value="RNI27160.1"/>
    <property type="molecule type" value="Genomic_DNA"/>
</dbReference>
<keyword evidence="1" id="KW-0732">Signal</keyword>
<feature type="domain" description="Phospholipase/carboxylesterase/thioesterase" evidence="4">
    <location>
        <begin position="112"/>
        <end position="219"/>
    </location>
</feature>
<dbReference type="InterPro" id="IPR029058">
    <property type="entry name" value="AB_hydrolase_fold"/>
</dbReference>
<dbReference type="Proteomes" id="UP000271010">
    <property type="component" value="Unassembled WGS sequence"/>
</dbReference>
<dbReference type="OrthoDB" id="9795555at2"/>
<feature type="region of interest" description="Disordered" evidence="3">
    <location>
        <begin position="1"/>
        <end position="29"/>
    </location>
</feature>
<comment type="caution">
    <text evidence="5">The sequence shown here is derived from an EMBL/GenBank/DDBJ whole genome shotgun (WGS) entry which is preliminary data.</text>
</comment>
<accession>A0A3M9MNQ3</accession>
<evidence type="ECO:0000256" key="1">
    <source>
        <dbReference type="ARBA" id="ARBA00022729"/>
    </source>
</evidence>
<dbReference type="GO" id="GO:0016787">
    <property type="term" value="F:hydrolase activity"/>
    <property type="evidence" value="ECO:0007669"/>
    <property type="project" value="UniProtKB-KW"/>
</dbReference>
<evidence type="ECO:0000256" key="3">
    <source>
        <dbReference type="SAM" id="MobiDB-lite"/>
    </source>
</evidence>
<feature type="compositionally biased region" description="Polar residues" evidence="3">
    <location>
        <begin position="12"/>
        <end position="21"/>
    </location>
</feature>
<dbReference type="AlphaFoldDB" id="A0A3M9MNQ3"/>
<protein>
    <submittedName>
        <fullName evidence="5">Phospholipase</fullName>
    </submittedName>
</protein>
<dbReference type="Gene3D" id="3.40.50.1820">
    <property type="entry name" value="alpha/beta hydrolase"/>
    <property type="match status" value="1"/>
</dbReference>
<dbReference type="SUPFAM" id="SSF53474">
    <property type="entry name" value="alpha/beta-Hydrolases"/>
    <property type="match status" value="1"/>
</dbReference>